<proteinExistence type="predicted"/>
<feature type="compositionally biased region" description="Basic residues" evidence="1">
    <location>
        <begin position="246"/>
        <end position="257"/>
    </location>
</feature>
<organism evidence="2">
    <name type="scientific">Timema poppense</name>
    <name type="common">Walking stick</name>
    <dbReference type="NCBI Taxonomy" id="170557"/>
    <lineage>
        <taxon>Eukaryota</taxon>
        <taxon>Metazoa</taxon>
        <taxon>Ecdysozoa</taxon>
        <taxon>Arthropoda</taxon>
        <taxon>Hexapoda</taxon>
        <taxon>Insecta</taxon>
        <taxon>Pterygota</taxon>
        <taxon>Neoptera</taxon>
        <taxon>Polyneoptera</taxon>
        <taxon>Phasmatodea</taxon>
        <taxon>Timematodea</taxon>
        <taxon>Timematoidea</taxon>
        <taxon>Timematidae</taxon>
        <taxon>Timema</taxon>
    </lineage>
</organism>
<feature type="compositionally biased region" description="Basic and acidic residues" evidence="1">
    <location>
        <begin position="258"/>
        <end position="277"/>
    </location>
</feature>
<name>A0A7R9CNH1_TIMPO</name>
<gene>
    <name evidence="2" type="ORF">TPSB3V08_LOCUS1780</name>
</gene>
<dbReference type="EMBL" id="OD000640">
    <property type="protein sequence ID" value="CAD7398597.1"/>
    <property type="molecule type" value="Genomic_DNA"/>
</dbReference>
<feature type="region of interest" description="Disordered" evidence="1">
    <location>
        <begin position="236"/>
        <end position="277"/>
    </location>
</feature>
<accession>A0A7R9CNH1</accession>
<evidence type="ECO:0000313" key="2">
    <source>
        <dbReference type="EMBL" id="CAD7398597.1"/>
    </source>
</evidence>
<protein>
    <submittedName>
        <fullName evidence="2">Uncharacterized protein</fullName>
    </submittedName>
</protein>
<dbReference type="AlphaFoldDB" id="A0A7R9CNH1"/>
<sequence length="277" mass="31765">MLVCGPMSRTVHTRLGRVRDDMSVLLIVSLSSLSLVNETCHSNRALVSKRSQRKRGEVRGHTPVRPALTCAVDAGRPYPGVIASRPQDLIQHLLLLLPEVHLPLVAPDDIITNHRPSKDRLLIAVPLMSYKRIEEGTWHHQHVASPKEVQEETWCHEHVASSKEIKEETWCHKHVASPKELQKGTWYHEHVASPKEVEKRTWHYKQVVNPKEIKEVLWHQEHPHRGGNMALQTYSQPQGGTGGKNGIKHMKPAPRRYRREEWHQTHKARPKEAQEGT</sequence>
<reference evidence="2" key="1">
    <citation type="submission" date="2020-11" db="EMBL/GenBank/DDBJ databases">
        <authorList>
            <person name="Tran Van P."/>
        </authorList>
    </citation>
    <scope>NUCLEOTIDE SEQUENCE</scope>
</reference>
<evidence type="ECO:0000256" key="1">
    <source>
        <dbReference type="SAM" id="MobiDB-lite"/>
    </source>
</evidence>